<dbReference type="GO" id="GO:0000009">
    <property type="term" value="F:alpha-1,6-mannosyltransferase activity"/>
    <property type="evidence" value="ECO:0007669"/>
    <property type="project" value="InterPro"/>
</dbReference>
<dbReference type="GO" id="GO:0006487">
    <property type="term" value="P:protein N-linked glycosylation"/>
    <property type="evidence" value="ECO:0007669"/>
    <property type="project" value="TreeGrafter"/>
</dbReference>
<comment type="similarity">
    <text evidence="1">Belongs to the glycosyltransferase 32 family.</text>
</comment>
<dbReference type="EMBL" id="KV454304">
    <property type="protein sequence ID" value="ODQ69358.1"/>
    <property type="molecule type" value="Genomic_DNA"/>
</dbReference>
<organism evidence="3 4">
    <name type="scientific">Lipomyces starkeyi NRRL Y-11557</name>
    <dbReference type="NCBI Taxonomy" id="675824"/>
    <lineage>
        <taxon>Eukaryota</taxon>
        <taxon>Fungi</taxon>
        <taxon>Dikarya</taxon>
        <taxon>Ascomycota</taxon>
        <taxon>Saccharomycotina</taxon>
        <taxon>Lipomycetes</taxon>
        <taxon>Lipomycetales</taxon>
        <taxon>Lipomycetaceae</taxon>
        <taxon>Lipomyces</taxon>
    </lineage>
</organism>
<dbReference type="OrthoDB" id="1577640at2759"/>
<keyword evidence="2" id="KW-0472">Membrane</keyword>
<proteinExistence type="inferred from homology"/>
<reference evidence="3 4" key="1">
    <citation type="journal article" date="2016" name="Proc. Natl. Acad. Sci. U.S.A.">
        <title>Comparative genomics of biotechnologically important yeasts.</title>
        <authorList>
            <person name="Riley R."/>
            <person name="Haridas S."/>
            <person name="Wolfe K.H."/>
            <person name="Lopes M.R."/>
            <person name="Hittinger C.T."/>
            <person name="Goeker M."/>
            <person name="Salamov A.A."/>
            <person name="Wisecaver J.H."/>
            <person name="Long T.M."/>
            <person name="Calvey C.H."/>
            <person name="Aerts A.L."/>
            <person name="Barry K.W."/>
            <person name="Choi C."/>
            <person name="Clum A."/>
            <person name="Coughlan A.Y."/>
            <person name="Deshpande S."/>
            <person name="Douglass A.P."/>
            <person name="Hanson S.J."/>
            <person name="Klenk H.-P."/>
            <person name="LaButti K.M."/>
            <person name="Lapidus A."/>
            <person name="Lindquist E.A."/>
            <person name="Lipzen A.M."/>
            <person name="Meier-Kolthoff J.P."/>
            <person name="Ohm R.A."/>
            <person name="Otillar R.P."/>
            <person name="Pangilinan J.L."/>
            <person name="Peng Y."/>
            <person name="Rokas A."/>
            <person name="Rosa C.A."/>
            <person name="Scheuner C."/>
            <person name="Sibirny A.A."/>
            <person name="Slot J.C."/>
            <person name="Stielow J.B."/>
            <person name="Sun H."/>
            <person name="Kurtzman C.P."/>
            <person name="Blackwell M."/>
            <person name="Grigoriev I.V."/>
            <person name="Jeffries T.W."/>
        </authorList>
    </citation>
    <scope>NUCLEOTIDE SEQUENCE [LARGE SCALE GENOMIC DNA]</scope>
    <source>
        <strain evidence="3 4">NRRL Y-11557</strain>
    </source>
</reference>
<dbReference type="InterPro" id="IPR007577">
    <property type="entry name" value="GlycoTrfase_DXD_sugar-bd_CS"/>
</dbReference>
<dbReference type="InterPro" id="IPR039367">
    <property type="entry name" value="Och1-like"/>
</dbReference>
<keyword evidence="4" id="KW-1185">Reference proteome</keyword>
<keyword evidence="2" id="KW-0812">Transmembrane</keyword>
<keyword evidence="2" id="KW-1133">Transmembrane helix</keyword>
<dbReference type="SUPFAM" id="SSF53448">
    <property type="entry name" value="Nucleotide-diphospho-sugar transferases"/>
    <property type="match status" value="1"/>
</dbReference>
<dbReference type="Pfam" id="PF04488">
    <property type="entry name" value="Gly_transf_sug"/>
    <property type="match status" value="1"/>
</dbReference>
<dbReference type="PANTHER" id="PTHR31834:SF10">
    <property type="entry name" value="TRANSFERASE, PUTATIVE (AFU_ORTHOLOGUE AFUA_8G02040)-RELATED"/>
    <property type="match status" value="1"/>
</dbReference>
<evidence type="ECO:0008006" key="5">
    <source>
        <dbReference type="Google" id="ProtNLM"/>
    </source>
</evidence>
<accession>A0A1E3PVP7</accession>
<evidence type="ECO:0000313" key="3">
    <source>
        <dbReference type="EMBL" id="ODQ69358.1"/>
    </source>
</evidence>
<dbReference type="PANTHER" id="PTHR31834">
    <property type="entry name" value="INITIATION-SPECIFIC ALPHA-1,6-MANNOSYLTRANSFERASE"/>
    <property type="match status" value="1"/>
</dbReference>
<evidence type="ECO:0000256" key="1">
    <source>
        <dbReference type="ARBA" id="ARBA00009003"/>
    </source>
</evidence>
<feature type="transmembrane region" description="Helical" evidence="2">
    <location>
        <begin position="12"/>
        <end position="31"/>
    </location>
</feature>
<evidence type="ECO:0000256" key="2">
    <source>
        <dbReference type="SAM" id="Phobius"/>
    </source>
</evidence>
<dbReference type="AlphaFoldDB" id="A0A1E3PVP7"/>
<sequence length="468" mass="52579">MKSAYSLRMSKCRLIIHIAISLAFILWLRLWKTWASHERLQKQHPRLRQTVFEGSGIGGRWHIPSKWLDDAADLPNDLTVSPKTTLEAAQLAFYLARSQSRYIANSSIPLILHQSWYSMSAASWSPLLQDYVESWLAVCAGESPLAVGVNQNGGNLDEMAYIIWDNAGIDLFVKAYESALWETYLALPIPVERVDLFRVAVLRWFGGVYSDIDTKPLRHPVSWIEPTDIESWQDLSENRTYSLSSVLDGPIYSPPSDASPFYSMLYEKSANASSRDRNSPVIGAIVGIEADLPPDSDKYWRAGYEYPVQITQWALAFAPHHPISTRFISAVDADVKSLQKQDKLQDAYAVDLTGPVQFTAVIKEWLESVAGLRWNALTGFNDGGKTKTVTDVLLLPITGFSPGRGFRNNMGSRPITDHSARLLHGFQGSWRGSFDLVPELGKICRTLFGRCRTLSKTPTHSVPRMDWQ</sequence>
<protein>
    <recommendedName>
        <fullName evidence="5">Initiation-specific alpha-1,6-mannosyltransferase</fullName>
    </recommendedName>
</protein>
<dbReference type="STRING" id="675824.A0A1E3PVP7"/>
<dbReference type="GO" id="GO:0000136">
    <property type="term" value="C:mannan polymerase complex"/>
    <property type="evidence" value="ECO:0007669"/>
    <property type="project" value="TreeGrafter"/>
</dbReference>
<dbReference type="Gene3D" id="3.90.550.20">
    <property type="match status" value="1"/>
</dbReference>
<name>A0A1E3PVP7_LIPST</name>
<gene>
    <name evidence="3" type="ORF">LIPSTDRAFT_108022</name>
</gene>
<dbReference type="InterPro" id="IPR029044">
    <property type="entry name" value="Nucleotide-diphossugar_trans"/>
</dbReference>
<dbReference type="Proteomes" id="UP000094385">
    <property type="component" value="Unassembled WGS sequence"/>
</dbReference>
<evidence type="ECO:0000313" key="4">
    <source>
        <dbReference type="Proteomes" id="UP000094385"/>
    </source>
</evidence>